<organism evidence="2 3">
    <name type="scientific">Mycena metata</name>
    <dbReference type="NCBI Taxonomy" id="1033252"/>
    <lineage>
        <taxon>Eukaryota</taxon>
        <taxon>Fungi</taxon>
        <taxon>Dikarya</taxon>
        <taxon>Basidiomycota</taxon>
        <taxon>Agaricomycotina</taxon>
        <taxon>Agaricomycetes</taxon>
        <taxon>Agaricomycetidae</taxon>
        <taxon>Agaricales</taxon>
        <taxon>Marasmiineae</taxon>
        <taxon>Mycenaceae</taxon>
        <taxon>Mycena</taxon>
    </lineage>
</organism>
<gene>
    <name evidence="2" type="ORF">B0H16DRAFT_1505668</name>
    <name evidence="1" type="ORF">B0H16DRAFT_1608997</name>
</gene>
<keyword evidence="3" id="KW-1185">Reference proteome</keyword>
<dbReference type="EMBL" id="JARKIB010000009">
    <property type="protein sequence ID" value="KAJ7776104.1"/>
    <property type="molecule type" value="Genomic_DNA"/>
</dbReference>
<comment type="caution">
    <text evidence="2">The sequence shown here is derived from an EMBL/GenBank/DDBJ whole genome shotgun (WGS) entry which is preliminary data.</text>
</comment>
<proteinExistence type="predicted"/>
<accession>A0AAD7K349</accession>
<evidence type="ECO:0000313" key="3">
    <source>
        <dbReference type="Proteomes" id="UP001215598"/>
    </source>
</evidence>
<dbReference type="Proteomes" id="UP001215598">
    <property type="component" value="Unassembled WGS sequence"/>
</dbReference>
<reference evidence="2" key="1">
    <citation type="submission" date="2023-03" db="EMBL/GenBank/DDBJ databases">
        <title>Massive genome expansion in bonnet fungi (Mycena s.s.) driven by repeated elements and novel gene families across ecological guilds.</title>
        <authorList>
            <consortium name="Lawrence Berkeley National Laboratory"/>
            <person name="Harder C.B."/>
            <person name="Miyauchi S."/>
            <person name="Viragh M."/>
            <person name="Kuo A."/>
            <person name="Thoen E."/>
            <person name="Andreopoulos B."/>
            <person name="Lu D."/>
            <person name="Skrede I."/>
            <person name="Drula E."/>
            <person name="Henrissat B."/>
            <person name="Morin E."/>
            <person name="Kohler A."/>
            <person name="Barry K."/>
            <person name="LaButti K."/>
            <person name="Morin E."/>
            <person name="Salamov A."/>
            <person name="Lipzen A."/>
            <person name="Mereny Z."/>
            <person name="Hegedus B."/>
            <person name="Baldrian P."/>
            <person name="Stursova M."/>
            <person name="Weitz H."/>
            <person name="Taylor A."/>
            <person name="Grigoriev I.V."/>
            <person name="Nagy L.G."/>
            <person name="Martin F."/>
            <person name="Kauserud H."/>
        </authorList>
    </citation>
    <scope>NUCLEOTIDE SEQUENCE</scope>
    <source>
        <strain evidence="2">CBHHK182m</strain>
    </source>
</reference>
<sequence length="222" mass="24152">MSAGLAGRGCGVGAARAQEGKRRSTSIRERAGELSSCTGIATRASSPPAAEPLPSPACGGMRMREGYSLPSSAYVRITPNCGSTLTCGIATDLVHGRGGRREAMDEWRECLFKWSRCFLGSTHRLHHLPPRRSSLSLLAPPTPPPAYLVHSFVRRGPRSARRSRAAVLNCIHGADLQAEEVLVEYLRAMLDFPPRIHVSFSIAVRVSLAARRVLPERNIKFL</sequence>
<name>A0AAD7K349_9AGAR</name>
<dbReference type="EMBL" id="JARKIB010000264">
    <property type="protein sequence ID" value="KAJ7718529.1"/>
    <property type="molecule type" value="Genomic_DNA"/>
</dbReference>
<protein>
    <submittedName>
        <fullName evidence="2">Uncharacterized protein</fullName>
    </submittedName>
</protein>
<evidence type="ECO:0000313" key="1">
    <source>
        <dbReference type="EMBL" id="KAJ7718529.1"/>
    </source>
</evidence>
<dbReference type="AlphaFoldDB" id="A0AAD7K349"/>
<evidence type="ECO:0000313" key="2">
    <source>
        <dbReference type="EMBL" id="KAJ7776104.1"/>
    </source>
</evidence>